<dbReference type="EMBL" id="ADAS02000007">
    <property type="protein sequence ID" value="OAV98454.1"/>
    <property type="molecule type" value="Genomic_DNA"/>
</dbReference>
<proteinExistence type="predicted"/>
<evidence type="ECO:0000259" key="2">
    <source>
        <dbReference type="Pfam" id="PF03372"/>
    </source>
</evidence>
<feature type="domain" description="Endonuclease/exonuclease/phosphatase" evidence="2">
    <location>
        <begin position="309"/>
        <end position="469"/>
    </location>
</feature>
<reference evidence="4" key="4">
    <citation type="submission" date="2025-05" db="UniProtKB">
        <authorList>
            <consortium name="EnsemblFungi"/>
        </authorList>
    </citation>
    <scope>IDENTIFICATION</scope>
    <source>
        <strain evidence="4">isolate 1-1 / race 1 (BBBD)</strain>
    </source>
</reference>
<feature type="region of interest" description="Disordered" evidence="1">
    <location>
        <begin position="1"/>
        <end position="150"/>
    </location>
</feature>
<feature type="compositionally biased region" description="Basic and acidic residues" evidence="1">
    <location>
        <begin position="127"/>
        <end position="149"/>
    </location>
</feature>
<reference evidence="4 5" key="3">
    <citation type="journal article" date="2017" name="G3 (Bethesda)">
        <title>Comparative analysis highlights variable genome content of wheat rusts and divergence of the mating loci.</title>
        <authorList>
            <person name="Cuomo C.A."/>
            <person name="Bakkeren G."/>
            <person name="Khalil H.B."/>
            <person name="Panwar V."/>
            <person name="Joly D."/>
            <person name="Linning R."/>
            <person name="Sakthikumar S."/>
            <person name="Song X."/>
            <person name="Adiconis X."/>
            <person name="Fan L."/>
            <person name="Goldberg J.M."/>
            <person name="Levin J.Z."/>
            <person name="Young S."/>
            <person name="Zeng Q."/>
            <person name="Anikster Y."/>
            <person name="Bruce M."/>
            <person name="Wang M."/>
            <person name="Yin C."/>
            <person name="McCallum B."/>
            <person name="Szabo L.J."/>
            <person name="Hulbert S."/>
            <person name="Chen X."/>
            <person name="Fellers J.P."/>
        </authorList>
    </citation>
    <scope>NUCLEOTIDE SEQUENCE</scope>
    <source>
        <strain evidence="4">isolate 1-1 / race 1 (BBBD)</strain>
        <strain evidence="5">Isolate 1-1 / race 1 (BBBD)</strain>
    </source>
</reference>
<protein>
    <recommendedName>
        <fullName evidence="2">Endonuclease/exonuclease/phosphatase domain-containing protein</fullName>
    </recommendedName>
</protein>
<dbReference type="SUPFAM" id="SSF56219">
    <property type="entry name" value="DNase I-like"/>
    <property type="match status" value="1"/>
</dbReference>
<reference evidence="3" key="2">
    <citation type="submission" date="2016-05" db="EMBL/GenBank/DDBJ databases">
        <title>Comparative analysis highlights variable genome content of wheat rusts and divergence of the mating loci.</title>
        <authorList>
            <person name="Cuomo C.A."/>
            <person name="Bakkeren G."/>
            <person name="Szabo L."/>
            <person name="Khalil H."/>
            <person name="Joly D."/>
            <person name="Goldberg J."/>
            <person name="Young S."/>
            <person name="Zeng Q."/>
            <person name="Fellers J."/>
        </authorList>
    </citation>
    <scope>NUCLEOTIDE SEQUENCE [LARGE SCALE GENOMIC DNA]</scope>
    <source>
        <strain evidence="3">1-1 BBBD Race 1</strain>
    </source>
</reference>
<dbReference type="GO" id="GO:0000175">
    <property type="term" value="F:3'-5'-RNA exonuclease activity"/>
    <property type="evidence" value="ECO:0007669"/>
    <property type="project" value="TreeGrafter"/>
</dbReference>
<dbReference type="Pfam" id="PF03372">
    <property type="entry name" value="Exo_endo_phos"/>
    <property type="match status" value="1"/>
</dbReference>
<feature type="compositionally biased region" description="Pro residues" evidence="1">
    <location>
        <begin position="49"/>
        <end position="59"/>
    </location>
</feature>
<dbReference type="PANTHER" id="PTHR12121">
    <property type="entry name" value="CARBON CATABOLITE REPRESSOR PROTEIN 4"/>
    <property type="match status" value="1"/>
</dbReference>
<dbReference type="Proteomes" id="UP000005240">
    <property type="component" value="Unassembled WGS sequence"/>
</dbReference>
<evidence type="ECO:0000313" key="3">
    <source>
        <dbReference type="EMBL" id="OAV98454.1"/>
    </source>
</evidence>
<dbReference type="STRING" id="630390.A0A180H0Z8"/>
<dbReference type="InterPro" id="IPR036691">
    <property type="entry name" value="Endo/exonu/phosph_ase_sf"/>
</dbReference>
<dbReference type="VEuPathDB" id="FungiDB:PTTG_08519"/>
<dbReference type="OrthoDB" id="276515at2759"/>
<reference evidence="3" key="1">
    <citation type="submission" date="2009-11" db="EMBL/GenBank/DDBJ databases">
        <authorList>
            <consortium name="The Broad Institute Genome Sequencing Platform"/>
            <person name="Ward D."/>
            <person name="Feldgarden M."/>
            <person name="Earl A."/>
            <person name="Young S.K."/>
            <person name="Zeng Q."/>
            <person name="Koehrsen M."/>
            <person name="Alvarado L."/>
            <person name="Berlin A."/>
            <person name="Bochicchio J."/>
            <person name="Borenstein D."/>
            <person name="Chapman S.B."/>
            <person name="Chen Z."/>
            <person name="Engels R."/>
            <person name="Freedman E."/>
            <person name="Gellesch M."/>
            <person name="Goldberg J."/>
            <person name="Griggs A."/>
            <person name="Gujja S."/>
            <person name="Heilman E."/>
            <person name="Heiman D."/>
            <person name="Hepburn T."/>
            <person name="Howarth C."/>
            <person name="Jen D."/>
            <person name="Larson L."/>
            <person name="Lewis B."/>
            <person name="Mehta T."/>
            <person name="Park D."/>
            <person name="Pearson M."/>
            <person name="Roberts A."/>
            <person name="Saif S."/>
            <person name="Shea T."/>
            <person name="Shenoy N."/>
            <person name="Sisk P."/>
            <person name="Stolte C."/>
            <person name="Sykes S."/>
            <person name="Thomson T."/>
            <person name="Walk T."/>
            <person name="White J."/>
            <person name="Yandava C."/>
            <person name="Izard J."/>
            <person name="Baranova O.V."/>
            <person name="Blanton J.M."/>
            <person name="Tanner A.C."/>
            <person name="Dewhirst F.E."/>
            <person name="Haas B."/>
            <person name="Nusbaum C."/>
            <person name="Birren B."/>
        </authorList>
    </citation>
    <scope>NUCLEOTIDE SEQUENCE [LARGE SCALE GENOMIC DNA]</scope>
    <source>
        <strain evidence="3">1-1 BBBD Race 1</strain>
    </source>
</reference>
<dbReference type="InterPro" id="IPR005135">
    <property type="entry name" value="Endo/exonuclease/phosphatase"/>
</dbReference>
<dbReference type="InterPro" id="IPR050410">
    <property type="entry name" value="CCR4/nocturin_mRNA_transcr"/>
</dbReference>
<dbReference type="EnsemblFungi" id="PTTG_08519-t43_1">
    <property type="protein sequence ID" value="PTTG_08519-t43_1-p1"/>
    <property type="gene ID" value="PTTG_08519"/>
</dbReference>
<evidence type="ECO:0000313" key="4">
    <source>
        <dbReference type="EnsemblFungi" id="PTTG_08519-t43_1-p1"/>
    </source>
</evidence>
<evidence type="ECO:0000313" key="5">
    <source>
        <dbReference type="Proteomes" id="UP000005240"/>
    </source>
</evidence>
<dbReference type="Gene3D" id="3.60.10.10">
    <property type="entry name" value="Endonuclease/exonuclease/phosphatase"/>
    <property type="match status" value="1"/>
</dbReference>
<keyword evidence="5" id="KW-1185">Reference proteome</keyword>
<dbReference type="AlphaFoldDB" id="A0A180H0Z8"/>
<dbReference type="PANTHER" id="PTHR12121:SF36">
    <property type="entry name" value="ENDONUCLEASE_EXONUCLEASE_PHOSPHATASE DOMAIN-CONTAINING PROTEIN"/>
    <property type="match status" value="1"/>
</dbReference>
<dbReference type="CDD" id="cd09083">
    <property type="entry name" value="EEP-1"/>
    <property type="match status" value="1"/>
</dbReference>
<name>A0A180H0Z8_PUCT1</name>
<organism evidence="3">
    <name type="scientific">Puccinia triticina (isolate 1-1 / race 1 (BBBD))</name>
    <name type="common">Brown leaf rust fungus</name>
    <dbReference type="NCBI Taxonomy" id="630390"/>
    <lineage>
        <taxon>Eukaryota</taxon>
        <taxon>Fungi</taxon>
        <taxon>Dikarya</taxon>
        <taxon>Basidiomycota</taxon>
        <taxon>Pucciniomycotina</taxon>
        <taxon>Pucciniomycetes</taxon>
        <taxon>Pucciniales</taxon>
        <taxon>Pucciniaceae</taxon>
        <taxon>Puccinia</taxon>
    </lineage>
</organism>
<accession>A0A180H0Z8</accession>
<sequence>MDDCALAGRRSLGLPTPTSLSAGGWAPGVRQAPLSASQPPDRTASRPATCPPKHTPPPSAGVLAPDSPRTMRARIWGGGPSREGAAVETDESGAQNDSRGRTDTARGLGRRPIKPEPRSCAASPGRGSRESEHETTRGSHRPPSDHATRWDIAGSAQRRRLATPTGFLASIRLDLYKRVYIKTICDRGEVTEGGHVQHPLFAADCKQHGLDARLAERDGRGLLGPSCAADSRPDQEVLEHQYIDLKDQLIPSQYASVGVGRNDGVTRGEYVPLFWKTDRFKALSVNYFWLSDKPDLPGSRGWDAAEPRMVTLLTLQPRATGQSQDDPSNLPFFVMNTHFDNAGVKARTESAKLILKKANELTAAKGQPVLLMGDLNSPREETAYQVLTGKAADQPAHRATDQFFKDCGAEVGRPFGAHNATFTGFQHDPEDAMKIDYIMTMSAPPNLWQAVKYGVIPNQFQNESIASDHRMVSAVIQIV</sequence>
<evidence type="ECO:0000256" key="1">
    <source>
        <dbReference type="SAM" id="MobiDB-lite"/>
    </source>
</evidence>
<gene>
    <name evidence="3" type="ORF">PTTG_08519</name>
</gene>